<dbReference type="STRING" id="743788.S8EJW6"/>
<dbReference type="Gene3D" id="3.30.60.20">
    <property type="match status" value="1"/>
</dbReference>
<dbReference type="PANTHER" id="PTHR46075:SF2">
    <property type="entry name" value="RHO GTPASE ACTIVATING PROTEIN AT 5A, ISOFORM A"/>
    <property type="match status" value="1"/>
</dbReference>
<feature type="domain" description="Phorbol-ester/DAG-type" evidence="7">
    <location>
        <begin position="1156"/>
        <end position="1203"/>
    </location>
</feature>
<dbReference type="CDD" id="cd09395">
    <property type="entry name" value="LIM2_Rga"/>
    <property type="match status" value="1"/>
</dbReference>
<dbReference type="OrthoDB" id="79452at2759"/>
<dbReference type="InterPro" id="IPR051854">
    <property type="entry name" value="Rho-type_GAP"/>
</dbReference>
<dbReference type="Gene3D" id="2.10.110.10">
    <property type="entry name" value="Cysteine Rich Protein"/>
    <property type="match status" value="2"/>
</dbReference>
<feature type="compositionally biased region" description="Polar residues" evidence="5">
    <location>
        <begin position="601"/>
        <end position="612"/>
    </location>
</feature>
<dbReference type="InterPro" id="IPR002219">
    <property type="entry name" value="PKC_DAG/PE"/>
</dbReference>
<evidence type="ECO:0000256" key="1">
    <source>
        <dbReference type="ARBA" id="ARBA00022468"/>
    </source>
</evidence>
<accession>S8EJW6</accession>
<evidence type="ECO:0000259" key="6">
    <source>
        <dbReference type="PROSITE" id="PS50023"/>
    </source>
</evidence>
<gene>
    <name evidence="9" type="ORF">FOMPIDRAFT_1034715</name>
</gene>
<keyword evidence="4" id="KW-0440">LIM domain</keyword>
<feature type="compositionally biased region" description="Low complexity" evidence="5">
    <location>
        <begin position="331"/>
        <end position="344"/>
    </location>
</feature>
<evidence type="ECO:0000256" key="5">
    <source>
        <dbReference type="SAM" id="MobiDB-lite"/>
    </source>
</evidence>
<evidence type="ECO:0000259" key="7">
    <source>
        <dbReference type="PROSITE" id="PS50081"/>
    </source>
</evidence>
<dbReference type="GO" id="GO:0007165">
    <property type="term" value="P:signal transduction"/>
    <property type="evidence" value="ECO:0007669"/>
    <property type="project" value="InterPro"/>
</dbReference>
<feature type="region of interest" description="Disordered" evidence="5">
    <location>
        <begin position="331"/>
        <end position="631"/>
    </location>
</feature>
<feature type="domain" description="LIM zinc-binding" evidence="6">
    <location>
        <begin position="81"/>
        <end position="140"/>
    </location>
</feature>
<keyword evidence="10" id="KW-1185">Reference proteome</keyword>
<feature type="compositionally biased region" description="Basic and acidic residues" evidence="5">
    <location>
        <begin position="614"/>
        <end position="626"/>
    </location>
</feature>
<dbReference type="Proteomes" id="UP000015241">
    <property type="component" value="Unassembled WGS sequence"/>
</dbReference>
<feature type="compositionally biased region" description="Polar residues" evidence="5">
    <location>
        <begin position="166"/>
        <end position="175"/>
    </location>
</feature>
<keyword evidence="3 4" id="KW-0862">Zinc</keyword>
<dbReference type="PROSITE" id="PS00479">
    <property type="entry name" value="ZF_DAG_PE_1"/>
    <property type="match status" value="1"/>
</dbReference>
<evidence type="ECO:0000256" key="4">
    <source>
        <dbReference type="PROSITE-ProRule" id="PRU00125"/>
    </source>
</evidence>
<feature type="compositionally biased region" description="Basic and acidic residues" evidence="5">
    <location>
        <begin position="772"/>
        <end position="782"/>
    </location>
</feature>
<dbReference type="PROSITE" id="PS00478">
    <property type="entry name" value="LIM_DOMAIN_1"/>
    <property type="match status" value="2"/>
</dbReference>
<dbReference type="FunFam" id="2.10.110.10:FF:000160">
    <property type="entry name" value="Signal transducer, putative"/>
    <property type="match status" value="1"/>
</dbReference>
<dbReference type="PROSITE" id="PS50081">
    <property type="entry name" value="ZF_DAG_PE_2"/>
    <property type="match status" value="1"/>
</dbReference>
<dbReference type="InterPro" id="IPR008936">
    <property type="entry name" value="Rho_GTPase_activation_prot"/>
</dbReference>
<feature type="compositionally biased region" description="Polar residues" evidence="5">
    <location>
        <begin position="265"/>
        <end position="274"/>
    </location>
</feature>
<evidence type="ECO:0000313" key="10">
    <source>
        <dbReference type="Proteomes" id="UP000015241"/>
    </source>
</evidence>
<evidence type="ECO:0000259" key="8">
    <source>
        <dbReference type="PROSITE" id="PS50238"/>
    </source>
</evidence>
<dbReference type="CDD" id="cd09394">
    <property type="entry name" value="LIM1_Rga"/>
    <property type="match status" value="1"/>
</dbReference>
<dbReference type="Gene3D" id="1.10.555.10">
    <property type="entry name" value="Rho GTPase activation protein"/>
    <property type="match status" value="1"/>
</dbReference>
<dbReference type="FunCoup" id="S8EJW6">
    <property type="interactions" value="300"/>
</dbReference>
<feature type="compositionally biased region" description="Basic and acidic residues" evidence="5">
    <location>
        <begin position="147"/>
        <end position="162"/>
    </location>
</feature>
<feature type="compositionally biased region" description="Low complexity" evidence="5">
    <location>
        <begin position="370"/>
        <end position="382"/>
    </location>
</feature>
<feature type="compositionally biased region" description="Polar residues" evidence="5">
    <location>
        <begin position="210"/>
        <end position="223"/>
    </location>
</feature>
<evidence type="ECO:0000256" key="2">
    <source>
        <dbReference type="ARBA" id="ARBA00022723"/>
    </source>
</evidence>
<feature type="region of interest" description="Disordered" evidence="5">
    <location>
        <begin position="723"/>
        <end position="814"/>
    </location>
</feature>
<dbReference type="Pfam" id="PF00130">
    <property type="entry name" value="C1_1"/>
    <property type="match status" value="1"/>
</dbReference>
<dbReference type="InterPro" id="IPR046349">
    <property type="entry name" value="C1-like_sf"/>
</dbReference>
<dbReference type="InterPro" id="IPR001781">
    <property type="entry name" value="Znf_LIM"/>
</dbReference>
<dbReference type="Pfam" id="PF00412">
    <property type="entry name" value="LIM"/>
    <property type="match status" value="2"/>
</dbReference>
<dbReference type="GO" id="GO:0005096">
    <property type="term" value="F:GTPase activator activity"/>
    <property type="evidence" value="ECO:0007669"/>
    <property type="project" value="UniProtKB-KW"/>
</dbReference>
<protein>
    <recommendedName>
        <fullName evidence="11">RhoGAP-domain-containing protein</fullName>
    </recommendedName>
</protein>
<feature type="domain" description="Rho-GAP" evidence="8">
    <location>
        <begin position="1228"/>
        <end position="1423"/>
    </location>
</feature>
<dbReference type="PROSITE" id="PS50238">
    <property type="entry name" value="RHOGAP"/>
    <property type="match status" value="1"/>
</dbReference>
<dbReference type="SUPFAM" id="SSF57889">
    <property type="entry name" value="Cysteine-rich domain"/>
    <property type="match status" value="1"/>
</dbReference>
<evidence type="ECO:0008006" key="11">
    <source>
        <dbReference type="Google" id="ProtNLM"/>
    </source>
</evidence>
<proteinExistence type="predicted"/>
<feature type="compositionally biased region" description="Low complexity" evidence="5">
    <location>
        <begin position="453"/>
        <end position="474"/>
    </location>
</feature>
<organism evidence="9 10">
    <name type="scientific">Fomitopsis schrenkii</name>
    <name type="common">Brown rot fungus</name>
    <dbReference type="NCBI Taxonomy" id="2126942"/>
    <lineage>
        <taxon>Eukaryota</taxon>
        <taxon>Fungi</taxon>
        <taxon>Dikarya</taxon>
        <taxon>Basidiomycota</taxon>
        <taxon>Agaricomycotina</taxon>
        <taxon>Agaricomycetes</taxon>
        <taxon>Polyporales</taxon>
        <taxon>Fomitopsis</taxon>
    </lineage>
</organism>
<dbReference type="SUPFAM" id="SSF48350">
    <property type="entry name" value="GTPase activation domain, GAP"/>
    <property type="match status" value="1"/>
</dbReference>
<name>S8EJW6_FOMSC</name>
<dbReference type="CDD" id="cd00029">
    <property type="entry name" value="C1"/>
    <property type="match status" value="1"/>
</dbReference>
<dbReference type="Pfam" id="PF00620">
    <property type="entry name" value="RhoGAP"/>
    <property type="match status" value="1"/>
</dbReference>
<dbReference type="Gene3D" id="6.10.250.3110">
    <property type="match status" value="1"/>
</dbReference>
<dbReference type="PANTHER" id="PTHR46075">
    <property type="entry name" value="CHIMERIN FAMILY MEMBER"/>
    <property type="match status" value="1"/>
</dbReference>
<dbReference type="SMART" id="SM00324">
    <property type="entry name" value="RhoGAP"/>
    <property type="match status" value="1"/>
</dbReference>
<feature type="compositionally biased region" description="Polar residues" evidence="5">
    <location>
        <begin position="792"/>
        <end position="804"/>
    </location>
</feature>
<reference evidence="9 10" key="1">
    <citation type="journal article" date="2012" name="Science">
        <title>The Paleozoic origin of enzymatic lignin decomposition reconstructed from 31 fungal genomes.</title>
        <authorList>
            <person name="Floudas D."/>
            <person name="Binder M."/>
            <person name="Riley R."/>
            <person name="Barry K."/>
            <person name="Blanchette R.A."/>
            <person name="Henrissat B."/>
            <person name="Martinez A.T."/>
            <person name="Otillar R."/>
            <person name="Spatafora J.W."/>
            <person name="Yadav J.S."/>
            <person name="Aerts A."/>
            <person name="Benoit I."/>
            <person name="Boyd A."/>
            <person name="Carlson A."/>
            <person name="Copeland A."/>
            <person name="Coutinho P.M."/>
            <person name="de Vries R.P."/>
            <person name="Ferreira P."/>
            <person name="Findley K."/>
            <person name="Foster B."/>
            <person name="Gaskell J."/>
            <person name="Glotzer D."/>
            <person name="Gorecki P."/>
            <person name="Heitman J."/>
            <person name="Hesse C."/>
            <person name="Hori C."/>
            <person name="Igarashi K."/>
            <person name="Jurgens J.A."/>
            <person name="Kallen N."/>
            <person name="Kersten P."/>
            <person name="Kohler A."/>
            <person name="Kuees U."/>
            <person name="Kumar T.K.A."/>
            <person name="Kuo A."/>
            <person name="LaButti K."/>
            <person name="Larrondo L.F."/>
            <person name="Lindquist E."/>
            <person name="Ling A."/>
            <person name="Lombard V."/>
            <person name="Lucas S."/>
            <person name="Lundell T."/>
            <person name="Martin R."/>
            <person name="McLaughlin D.J."/>
            <person name="Morgenstern I."/>
            <person name="Morin E."/>
            <person name="Murat C."/>
            <person name="Nagy L.G."/>
            <person name="Nolan M."/>
            <person name="Ohm R.A."/>
            <person name="Patyshakuliyeva A."/>
            <person name="Rokas A."/>
            <person name="Ruiz-Duenas F.J."/>
            <person name="Sabat G."/>
            <person name="Salamov A."/>
            <person name="Samejima M."/>
            <person name="Schmutz J."/>
            <person name="Slot J.C."/>
            <person name="St John F."/>
            <person name="Stenlid J."/>
            <person name="Sun H."/>
            <person name="Sun S."/>
            <person name="Syed K."/>
            <person name="Tsang A."/>
            <person name="Wiebenga A."/>
            <person name="Young D."/>
            <person name="Pisabarro A."/>
            <person name="Eastwood D.C."/>
            <person name="Martin F."/>
            <person name="Cullen D."/>
            <person name="Grigoriev I.V."/>
            <person name="Hibbett D.S."/>
        </authorList>
    </citation>
    <scope>NUCLEOTIDE SEQUENCE</scope>
    <source>
        <strain evidence="10">FP-58527</strain>
    </source>
</reference>
<dbReference type="GO" id="GO:0046872">
    <property type="term" value="F:metal ion binding"/>
    <property type="evidence" value="ECO:0007669"/>
    <property type="project" value="UniProtKB-KW"/>
</dbReference>
<keyword evidence="2 4" id="KW-0479">Metal-binding</keyword>
<keyword evidence="1" id="KW-0343">GTPase activation</keyword>
<dbReference type="PROSITE" id="PS50023">
    <property type="entry name" value="LIM_DOMAIN_2"/>
    <property type="match status" value="1"/>
</dbReference>
<dbReference type="FunFam" id="1.10.555.10:FF:000043">
    <property type="entry name" value="Rho GTPase activator Rga"/>
    <property type="match status" value="1"/>
</dbReference>
<dbReference type="HOGENOM" id="CLU_003874_0_0_1"/>
<feature type="compositionally biased region" description="Low complexity" evidence="5">
    <location>
        <begin position="398"/>
        <end position="417"/>
    </location>
</feature>
<feature type="compositionally biased region" description="Polar residues" evidence="5">
    <location>
        <begin position="418"/>
        <end position="440"/>
    </location>
</feature>
<evidence type="ECO:0000313" key="9">
    <source>
        <dbReference type="EMBL" id="EPT04538.1"/>
    </source>
</evidence>
<dbReference type="InterPro" id="IPR000198">
    <property type="entry name" value="RhoGAP_dom"/>
</dbReference>
<dbReference type="CDD" id="cd00159">
    <property type="entry name" value="RhoGAP"/>
    <property type="match status" value="1"/>
</dbReference>
<dbReference type="eggNOG" id="KOG1453">
    <property type="taxonomic scope" value="Eukaryota"/>
</dbReference>
<dbReference type="eggNOG" id="KOG1704">
    <property type="taxonomic scope" value="Eukaryota"/>
</dbReference>
<dbReference type="InParanoid" id="S8EJW6"/>
<dbReference type="SMART" id="SM00132">
    <property type="entry name" value="LIM"/>
    <property type="match status" value="2"/>
</dbReference>
<evidence type="ECO:0000256" key="3">
    <source>
        <dbReference type="ARBA" id="ARBA00022833"/>
    </source>
</evidence>
<sequence length="1430" mass="156630">MSTFGADGTAAPDPALLNENRFCPGCKKSVIDENGGVVVAFGQSFFHVDCFKCAKCSNQVTADTNLLLLSDGSPICANCSYSCNVCRQPILDEAIMTGDDSYHAHCFKCKVCKNRIDELVFAKTSQGIYCMNCHNQRVARSRRHAQRQREKEREREREREKAAIALSSSNATKVEQSASPSAAQSPSQVQSPSALSEASTASPPVGSASHRGSMSSLNQNTAIPHTPDEPRQRTPSTASRDIPHPAPLNISKRPSTAPTDRDSLGLTTRSTTLDSGRLPPERLSSLPGPRMDSLAVPGSDGSDRHLHARKSFDGGVRPTFQQQLRSTPSAYSLNAANGSSSALGVPNGETSRRSKRQSINPAVVQSFKDSSSSAQASPSATSPLRDYFAESAGPENPAVTRVASSSRPSTPSSPRTSLDQTSSQIGRTRSGSAGVPTQRTFDQDRLSRTPSRSGSRLNSPASRSSSRATDRLALQPQTADRTDYTPRLSSLRPHEHRRPPSLILPNSNIKHQRSFDDRARASPMRDNQSYNGSSEVSSRPPSVPTPTSPSHRADVPHGVESGTDTEAESEDSYDRVEVDTPPAPPPKEPPSARSARPALNRLNTESSVSLNTLDDGRPSSDDHTVESLESSPVEWTSHATFIAPALPPIRISMGNSDFSELLKSVGGDVMKLEQLAEVTENGSRELDLTATSPQVLVHSKRDSLQLSTPRSDVTVMESMEAKLDDTPVKRSPVRQRGMSMGIGGTMSSSPSFNSSTTTEVISRFPGVPRTRPSQDKPTRADDSLDATFGHDSLNSSTLTPTRITVGSDDDSVSETPQFTESLRSQLQDKLATAMDGGNTHVALDIDLVQTLLRAFDHQRKEYASLKRRVDGIRRASQHYMDGMSVAQTEYDYELKARRDAEAEVTRLRVLLSGQAVRLSAISGETKRQEAQKQLSEELSNNLSTLGRSVSQLKVERDMALAEVEQLAVSKSSNAPVDSEDGAASLGRALSMRFDNIKNKYQTELVPLTEQREALLREITELKASRDAFLEETTALNARNEELAQLNAQYVRRLEATGLDSTVAKPDTDSVDGGFDRTRQFTNLSSSVTSSTVALSEEASTEASKFIKISKPESIDLHTQSSKMGGKFLKWPGHKTTKENFPPTAWNDTPRTAGRKEHFFQQVSVLRVARCDHCGDKMWGSQYRCSSCNIAVHTRCLQHVHLPCSQQGVQGRDESSLPHIPLPPSMFGRDLIEQIQSESRDEPRLIPIIVEKCIEAVDALALDFEGIYRKTGGSGQSKIITQLFERADYRTFDLLDTERFNDICSVTSVLKSYLRQLPNPLLTYELHARFMSATGIRDSELKVEAYMSCVVELPKEHYFTARHLLLHLHRVSTRSDVNLMNAQNLGVVFGPTLMRSREMVSEFADMGGKATCVQWLVENAPIVFERPPSFD</sequence>
<dbReference type="SMART" id="SM00109">
    <property type="entry name" value="C1"/>
    <property type="match status" value="1"/>
</dbReference>
<feature type="region of interest" description="Disordered" evidence="5">
    <location>
        <begin position="140"/>
        <end position="317"/>
    </location>
</feature>
<feature type="compositionally biased region" description="Low complexity" evidence="5">
    <location>
        <begin position="176"/>
        <end position="196"/>
    </location>
</feature>
<dbReference type="EMBL" id="KE504126">
    <property type="protein sequence ID" value="EPT04538.1"/>
    <property type="molecule type" value="Genomic_DNA"/>
</dbReference>
<feature type="compositionally biased region" description="Low complexity" evidence="5">
    <location>
        <begin position="745"/>
        <end position="758"/>
    </location>
</feature>